<dbReference type="RefSeq" id="WP_105474897.1">
    <property type="nucleotide sequence ID" value="NZ_PVEO01000018.1"/>
</dbReference>
<proteinExistence type="predicted"/>
<comment type="caution">
    <text evidence="1">The sequence shown here is derived from an EMBL/GenBank/DDBJ whole genome shotgun (WGS) entry which is preliminary data.</text>
</comment>
<sequence>MTLCTAWLRKNKDAEELLIATDSRLRSFGSWDCNPKIFTFSRTDCAMCFAGDTTFAYPMLIQIKNTIDTNPKIKSRFQRIGVFKGLVVKIMNDMLKYKSDYELPEIEFLFAGYNWEKSEFKIWKIVYQKGDKKFTSHQIKFWRGVSGDKKVVFIGDYVGEAKKRLIEKLKENENLMEGSLNFEPLQVLSEMLLEGQTDDKFSDIGGSPQLIKIYKHLNRVPIAIDWKEKEDLRITLLGRPVAERSLLNPILNPFTLKYRNTNKFF</sequence>
<dbReference type="AlphaFoldDB" id="A0A362WXH0"/>
<accession>A0A362WXH0</accession>
<organism evidence="1 2">
    <name type="scientific">Jejuia pallidilutea</name>
    <dbReference type="NCBI Taxonomy" id="504487"/>
    <lineage>
        <taxon>Bacteria</taxon>
        <taxon>Pseudomonadati</taxon>
        <taxon>Bacteroidota</taxon>
        <taxon>Flavobacteriia</taxon>
        <taxon>Flavobacteriales</taxon>
        <taxon>Flavobacteriaceae</taxon>
        <taxon>Jejuia</taxon>
    </lineage>
</organism>
<dbReference type="EMBL" id="PVEO01000018">
    <property type="protein sequence ID" value="PQV44730.1"/>
    <property type="molecule type" value="Genomic_DNA"/>
</dbReference>
<evidence type="ECO:0000313" key="1">
    <source>
        <dbReference type="EMBL" id="PQV44730.1"/>
    </source>
</evidence>
<protein>
    <submittedName>
        <fullName evidence="1">Uncharacterized protein</fullName>
    </submittedName>
</protein>
<gene>
    <name evidence="1" type="ORF">CLV33_1189</name>
</gene>
<name>A0A362WXH0_9FLAO</name>
<dbReference type="Proteomes" id="UP000251545">
    <property type="component" value="Unassembled WGS sequence"/>
</dbReference>
<evidence type="ECO:0000313" key="2">
    <source>
        <dbReference type="Proteomes" id="UP000251545"/>
    </source>
</evidence>
<reference evidence="1 2" key="1">
    <citation type="submission" date="2018-02" db="EMBL/GenBank/DDBJ databases">
        <title>Genomic Encyclopedia of Archaeal and Bacterial Type Strains, Phase II (KMG-II): from individual species to whole genera.</title>
        <authorList>
            <person name="Goeker M."/>
        </authorList>
    </citation>
    <scope>NUCLEOTIDE SEQUENCE [LARGE SCALE GENOMIC DNA]</scope>
    <source>
        <strain evidence="1 2">DSM 21165</strain>
    </source>
</reference>